<organism evidence="1">
    <name type="scientific">marine sediment metagenome</name>
    <dbReference type="NCBI Taxonomy" id="412755"/>
    <lineage>
        <taxon>unclassified sequences</taxon>
        <taxon>metagenomes</taxon>
        <taxon>ecological metagenomes</taxon>
    </lineage>
</organism>
<protein>
    <recommendedName>
        <fullName evidence="2">SprT-like domain-containing protein</fullName>
    </recommendedName>
</protein>
<comment type="caution">
    <text evidence="1">The sequence shown here is derived from an EMBL/GenBank/DDBJ whole genome shotgun (WGS) entry which is preliminary data.</text>
</comment>
<dbReference type="EMBL" id="LAZR01035023">
    <property type="protein sequence ID" value="KKL28646.1"/>
    <property type="molecule type" value="Genomic_DNA"/>
</dbReference>
<dbReference type="AlphaFoldDB" id="A0A0F9EFJ9"/>
<evidence type="ECO:0000313" key="1">
    <source>
        <dbReference type="EMBL" id="KKL28646.1"/>
    </source>
</evidence>
<reference evidence="1" key="1">
    <citation type="journal article" date="2015" name="Nature">
        <title>Complex archaea that bridge the gap between prokaryotes and eukaryotes.</title>
        <authorList>
            <person name="Spang A."/>
            <person name="Saw J.H."/>
            <person name="Jorgensen S.L."/>
            <person name="Zaremba-Niedzwiedzka K."/>
            <person name="Martijn J."/>
            <person name="Lind A.E."/>
            <person name="van Eijk R."/>
            <person name="Schleper C."/>
            <person name="Guy L."/>
            <person name="Ettema T.J."/>
        </authorList>
    </citation>
    <scope>NUCLEOTIDE SEQUENCE</scope>
</reference>
<accession>A0A0F9EFJ9</accession>
<feature type="non-terminal residue" evidence="1">
    <location>
        <position position="1"/>
    </location>
</feature>
<proteinExistence type="predicted"/>
<evidence type="ECO:0008006" key="2">
    <source>
        <dbReference type="Google" id="ProtNLM"/>
    </source>
</evidence>
<gene>
    <name evidence="1" type="ORF">LCGC14_2373070</name>
</gene>
<sequence length="94" mass="11217">PPRLCWSRTFASQTFGHYDRVADTVMISASLDSRRVPLYVVDFVVYHELLHRKLAGEWRRGRKIDHTSRFRHEERLFGRYEPADAFLKKLARAR</sequence>
<name>A0A0F9EFJ9_9ZZZZ</name>